<evidence type="ECO:0000256" key="7">
    <source>
        <dbReference type="ARBA" id="ARBA00022927"/>
    </source>
</evidence>
<keyword evidence="5" id="KW-0997">Cell inner membrane</keyword>
<dbReference type="Pfam" id="PF02472">
    <property type="entry name" value="ExbD"/>
    <property type="match status" value="1"/>
</dbReference>
<dbReference type="eggNOG" id="COG0848">
    <property type="taxonomic scope" value="Bacteria"/>
</dbReference>
<evidence type="ECO:0000313" key="12">
    <source>
        <dbReference type="Proteomes" id="UP000005013"/>
    </source>
</evidence>
<dbReference type="GO" id="GO:0015031">
    <property type="term" value="P:protein transport"/>
    <property type="evidence" value="ECO:0007669"/>
    <property type="project" value="UniProtKB-KW"/>
</dbReference>
<evidence type="ECO:0000256" key="4">
    <source>
        <dbReference type="ARBA" id="ARBA00022475"/>
    </source>
</evidence>
<name>I0EQH2_HELCM</name>
<dbReference type="GO" id="GO:0022857">
    <property type="term" value="F:transmembrane transporter activity"/>
    <property type="evidence" value="ECO:0007669"/>
    <property type="project" value="InterPro"/>
</dbReference>
<evidence type="ECO:0000256" key="6">
    <source>
        <dbReference type="ARBA" id="ARBA00022692"/>
    </source>
</evidence>
<reference evidence="11 12" key="1">
    <citation type="journal article" date="2013" name="PLoS ONE">
        <title>Sequence Divergence and Conservation in Genomes ofHelicobacter cetorum Strains from a Dolphin and a Whale.</title>
        <authorList>
            <person name="Kersulyte D."/>
            <person name="Rossi M."/>
            <person name="Berg D.E."/>
        </authorList>
    </citation>
    <scope>NUCLEOTIDE SEQUENCE [LARGE SCALE GENOMIC DNA]</scope>
    <source>
        <strain evidence="11 12">MIT 99-5656</strain>
    </source>
</reference>
<keyword evidence="3 10" id="KW-0813">Transport</keyword>
<dbReference type="EMBL" id="CP003481">
    <property type="protein sequence ID" value="AFI05191.1"/>
    <property type="molecule type" value="Genomic_DNA"/>
</dbReference>
<sequence>MKKVESMNVVPFIDIMLVLLVIVLTTASFVQTSKLPISIPQVDKDSTDSKDVLDKKQVTIAISNKGTFYLDDKEISFDVLKEKVSAYPKDTPIVLQGDKQSNLDSFVKVVDLLQTNELKQLYILVEDKKGQTE</sequence>
<proteinExistence type="inferred from homology"/>
<evidence type="ECO:0000256" key="10">
    <source>
        <dbReference type="RuleBase" id="RU003879"/>
    </source>
</evidence>
<evidence type="ECO:0000256" key="2">
    <source>
        <dbReference type="ARBA" id="ARBA00005811"/>
    </source>
</evidence>
<evidence type="ECO:0000256" key="5">
    <source>
        <dbReference type="ARBA" id="ARBA00022519"/>
    </source>
</evidence>
<dbReference type="Gene3D" id="3.30.420.270">
    <property type="match status" value="1"/>
</dbReference>
<dbReference type="STRING" id="1163745.HCD_00795"/>
<dbReference type="InterPro" id="IPR003400">
    <property type="entry name" value="ExbD"/>
</dbReference>
<keyword evidence="12" id="KW-1185">Reference proteome</keyword>
<comment type="subcellular location">
    <subcellularLocation>
        <location evidence="1">Cell inner membrane</location>
        <topology evidence="1">Single-pass type II membrane protein</topology>
    </subcellularLocation>
    <subcellularLocation>
        <location evidence="10">Cell membrane</location>
        <topology evidence="10">Single-pass type II membrane protein</topology>
    </subcellularLocation>
</comment>
<organism evidence="11 12">
    <name type="scientific">Helicobacter cetorum (strain ATCC BAA-540 / CCUG 52418 / MIT 99-5656)</name>
    <dbReference type="NCBI Taxonomy" id="1163745"/>
    <lineage>
        <taxon>Bacteria</taxon>
        <taxon>Pseudomonadati</taxon>
        <taxon>Campylobacterota</taxon>
        <taxon>Epsilonproteobacteria</taxon>
        <taxon>Campylobacterales</taxon>
        <taxon>Helicobacteraceae</taxon>
        <taxon>Helicobacter</taxon>
    </lineage>
</organism>
<dbReference type="OrthoDB" id="14324at2"/>
<dbReference type="GO" id="GO:0005886">
    <property type="term" value="C:plasma membrane"/>
    <property type="evidence" value="ECO:0007669"/>
    <property type="project" value="UniProtKB-SubCell"/>
</dbReference>
<dbReference type="PANTHER" id="PTHR30558:SF12">
    <property type="entry name" value="BIOPOLYMER TRANSPORT PROTEIN EXBD"/>
    <property type="match status" value="1"/>
</dbReference>
<gene>
    <name evidence="11" type="ordered locus">HCD_00795</name>
</gene>
<evidence type="ECO:0000256" key="3">
    <source>
        <dbReference type="ARBA" id="ARBA00022448"/>
    </source>
</evidence>
<keyword evidence="9" id="KW-0472">Membrane</keyword>
<dbReference type="KEGG" id="hcm:HCD_00795"/>
<keyword evidence="6 10" id="KW-0812">Transmembrane</keyword>
<dbReference type="PANTHER" id="PTHR30558">
    <property type="entry name" value="EXBD MEMBRANE COMPONENT OF PMF-DRIVEN MACROMOLECULE IMPORT SYSTEM"/>
    <property type="match status" value="1"/>
</dbReference>
<accession>I0EQH2</accession>
<dbReference type="Proteomes" id="UP000005013">
    <property type="component" value="Chromosome"/>
</dbReference>
<evidence type="ECO:0000313" key="11">
    <source>
        <dbReference type="EMBL" id="AFI05191.1"/>
    </source>
</evidence>
<protein>
    <submittedName>
        <fullName evidence="11">Biopolymer transport protein</fullName>
    </submittedName>
</protein>
<keyword evidence="7 10" id="KW-0653">Protein transport</keyword>
<keyword evidence="4" id="KW-1003">Cell membrane</keyword>
<evidence type="ECO:0000256" key="9">
    <source>
        <dbReference type="ARBA" id="ARBA00023136"/>
    </source>
</evidence>
<dbReference type="RefSeq" id="WP_014658720.1">
    <property type="nucleotide sequence ID" value="NC_017735.1"/>
</dbReference>
<evidence type="ECO:0000256" key="8">
    <source>
        <dbReference type="ARBA" id="ARBA00022989"/>
    </source>
</evidence>
<dbReference type="AlphaFoldDB" id="I0EQH2"/>
<comment type="similarity">
    <text evidence="2 10">Belongs to the ExbD/TolR family.</text>
</comment>
<dbReference type="PATRIC" id="fig|1163745.3.peg.169"/>
<dbReference type="HOGENOM" id="CLU_085305_2_0_7"/>
<keyword evidence="8" id="KW-1133">Transmembrane helix</keyword>
<evidence type="ECO:0000256" key="1">
    <source>
        <dbReference type="ARBA" id="ARBA00004249"/>
    </source>
</evidence>